<dbReference type="EMBL" id="AP018929">
    <property type="protein sequence ID" value="BBG24222.1"/>
    <property type="molecule type" value="Genomic_DNA"/>
</dbReference>
<feature type="binding site" evidence="6">
    <location>
        <position position="238"/>
    </location>
    <ligand>
        <name>glycine</name>
        <dbReference type="ChEBI" id="CHEBI:57305"/>
    </ligand>
</feature>
<dbReference type="Proteomes" id="UP000325030">
    <property type="component" value="Chromosome"/>
</dbReference>
<feature type="binding site" evidence="6">
    <location>
        <position position="163"/>
    </location>
    <ligand>
        <name>Fe cation</name>
        <dbReference type="ChEBI" id="CHEBI:24875"/>
        <note>ligand shared between two adjacent protomers</note>
    </ligand>
</feature>
<evidence type="ECO:0000256" key="1">
    <source>
        <dbReference type="ARBA" id="ARBA00022679"/>
    </source>
</evidence>
<proteinExistence type="inferred from homology"/>
<dbReference type="InterPro" id="IPR002922">
    <property type="entry name" value="Thi4_fam"/>
</dbReference>
<keyword evidence="3 6" id="KW-0784">Thiamine biosynthesis</keyword>
<keyword evidence="2 6" id="KW-0479">Metal-binding</keyword>
<comment type="caution">
    <text evidence="6">Lacks conserved residue(s) required for the propagation of feature annotation.</text>
</comment>
<evidence type="ECO:0000256" key="4">
    <source>
        <dbReference type="ARBA" id="ARBA00023004"/>
    </source>
</evidence>
<comment type="similarity">
    <text evidence="6">Belongs to the THI4 family.</text>
</comment>
<gene>
    <name evidence="6" type="primary">thi4</name>
    <name evidence="7" type="ORF">IC006_1529</name>
    <name evidence="8" type="ORF">IC007_1506</name>
</gene>
<dbReference type="Pfam" id="PF01946">
    <property type="entry name" value="Thi4"/>
    <property type="match status" value="1"/>
</dbReference>
<dbReference type="PRINTS" id="PR00411">
    <property type="entry name" value="PNDRDTASEI"/>
</dbReference>
<dbReference type="PANTHER" id="PTHR43422:SF3">
    <property type="entry name" value="THIAMINE THIAZOLE SYNTHASE"/>
    <property type="match status" value="1"/>
</dbReference>
<feature type="binding site" evidence="6">
    <location>
        <begin position="161"/>
        <end position="163"/>
    </location>
    <ligand>
        <name>NAD(+)</name>
        <dbReference type="ChEBI" id="CHEBI:57540"/>
        <note>ligand shared between two adjacent protomers</note>
    </ligand>
</feature>
<dbReference type="EC" id="2.4.2.59" evidence="6"/>
<dbReference type="UniPathway" id="UPA00060"/>
<evidence type="ECO:0000256" key="3">
    <source>
        <dbReference type="ARBA" id="ARBA00022977"/>
    </source>
</evidence>
<reference evidence="7 9" key="2">
    <citation type="journal article" date="2020" name="Int. J. Syst. Evol. Microbiol.">
        <title>Sulfuracidifex tepidarius gen. nov., sp. nov. and transfer of Sulfolobus metallicus Huber and Stetter 1992 to the genus Sulfuracidifex as Sulfuracidifex metallicus comb. nov.</title>
        <authorList>
            <person name="Itoh T."/>
            <person name="Miura T."/>
            <person name="Sakai H.D."/>
            <person name="Kato S."/>
            <person name="Ohkuma M."/>
            <person name="Takashina T."/>
        </authorList>
    </citation>
    <scope>NUCLEOTIDE SEQUENCE [LARGE SCALE GENOMIC DNA]</scope>
    <source>
        <strain evidence="7 9">IC-006</strain>
        <strain evidence="8">IC-007</strain>
    </source>
</reference>
<evidence type="ECO:0000256" key="5">
    <source>
        <dbReference type="ARBA" id="ARBA00023027"/>
    </source>
</evidence>
<feature type="binding site" description="in other chain" evidence="6">
    <location>
        <position position="69"/>
    </location>
    <ligand>
        <name>NAD(+)</name>
        <dbReference type="ChEBI" id="CHEBI:57540"/>
        <note>ligand shared between two adjacent protomers</note>
    </ligand>
</feature>
<evidence type="ECO:0000313" key="10">
    <source>
        <dbReference type="Proteomes" id="UP000325030"/>
    </source>
</evidence>
<comment type="cofactor">
    <cofactor evidence="6">
        <name>Fe(2+)</name>
        <dbReference type="ChEBI" id="CHEBI:29033"/>
    </cofactor>
</comment>
<feature type="binding site" description="in other chain" evidence="6">
    <location>
        <position position="42"/>
    </location>
    <ligand>
        <name>NAD(+)</name>
        <dbReference type="ChEBI" id="CHEBI:57540"/>
        <note>ligand shared between two adjacent protomers</note>
    </ligand>
</feature>
<dbReference type="SUPFAM" id="SSF51905">
    <property type="entry name" value="FAD/NAD(P)-binding domain"/>
    <property type="match status" value="1"/>
</dbReference>
<dbReference type="Gene3D" id="3.50.50.60">
    <property type="entry name" value="FAD/NAD(P)-binding domain"/>
    <property type="match status" value="1"/>
</dbReference>
<evidence type="ECO:0000313" key="7">
    <source>
        <dbReference type="EMBL" id="BBG24222.1"/>
    </source>
</evidence>
<dbReference type="RefSeq" id="WP_054845098.1">
    <property type="nucleotide sequence ID" value="NZ_AP018929.1"/>
</dbReference>
<comment type="catalytic activity">
    <reaction evidence="6">
        <text>hydrogen sulfide + glycine + NAD(+) = ADP-5-ethyl-4-methylthiazole-2-carboxylate + nicotinamide + 3 H2O + H(+)</text>
        <dbReference type="Rhea" id="RHEA:55704"/>
        <dbReference type="ChEBI" id="CHEBI:15377"/>
        <dbReference type="ChEBI" id="CHEBI:15378"/>
        <dbReference type="ChEBI" id="CHEBI:17154"/>
        <dbReference type="ChEBI" id="CHEBI:29919"/>
        <dbReference type="ChEBI" id="CHEBI:57305"/>
        <dbReference type="ChEBI" id="CHEBI:57540"/>
        <dbReference type="ChEBI" id="CHEBI:139151"/>
        <dbReference type="EC" id="2.4.2.59"/>
    </reaction>
</comment>
<dbReference type="STRING" id="1294262.GCA_001316085_00515"/>
<dbReference type="HAMAP" id="MF_00304">
    <property type="entry name" value="Thi4"/>
    <property type="match status" value="1"/>
</dbReference>
<dbReference type="KEGG" id="step:IC006_1529"/>
<keyword evidence="4 6" id="KW-0408">Iron</keyword>
<dbReference type="PANTHER" id="PTHR43422">
    <property type="entry name" value="THIAMINE THIAZOLE SYNTHASE"/>
    <property type="match status" value="1"/>
</dbReference>
<feature type="binding site" description="in other chain" evidence="6">
    <location>
        <position position="178"/>
    </location>
    <ligand>
        <name>Fe cation</name>
        <dbReference type="ChEBI" id="CHEBI:24875"/>
        <note>ligand shared between two adjacent protomers</note>
    </ligand>
</feature>
<dbReference type="OrthoDB" id="4240at2157"/>
<accession>A0A510DVH0</accession>
<protein>
    <recommendedName>
        <fullName evidence="6">Thiamine thiazole synthase</fullName>
        <ecNumber evidence="6">2.4.2.59</ecNumber>
    </recommendedName>
</protein>
<dbReference type="NCBIfam" id="TIGR00292">
    <property type="entry name" value="sulfide-dependent adenosine diphosphate thiazole synthase"/>
    <property type="match status" value="1"/>
</dbReference>
<comment type="function">
    <text evidence="6">Involved in the biosynthesis of the thiazole moiety of thiamine. Catalyzes the conversion of NAD and glycine to adenosine diphosphate 5-(2-hydroxyethyl)-4-methylthiazole-2-carboxylate (ADT), an adenylated thiazole intermediate, using free sulfide as a source of sulfur.</text>
</comment>
<keyword evidence="5 6" id="KW-0520">NAD</keyword>
<reference evidence="10" key="1">
    <citation type="submission" date="2018-09" db="EMBL/GenBank/DDBJ databases">
        <title>Complete Genome Sequencing of Sulfolobus sp. JCM 16834.</title>
        <authorList>
            <person name="Kato S."/>
            <person name="Itoh T."/>
            <person name="Ohkuma M."/>
        </authorList>
    </citation>
    <scope>NUCLEOTIDE SEQUENCE [LARGE SCALE GENOMIC DNA]</scope>
    <source>
        <strain evidence="10">IC-007</strain>
    </source>
</reference>
<feature type="binding site" description="in other chain" evidence="6">
    <location>
        <position position="228"/>
    </location>
    <ligand>
        <name>NAD(+)</name>
        <dbReference type="ChEBI" id="CHEBI:57540"/>
        <note>ligand shared between two adjacent protomers</note>
    </ligand>
</feature>
<accession>A0A510E3A4</accession>
<dbReference type="GeneID" id="41717844"/>
<keyword evidence="1 6" id="KW-0808">Transferase</keyword>
<keyword evidence="9" id="KW-1185">Reference proteome</keyword>
<evidence type="ECO:0000313" key="9">
    <source>
        <dbReference type="Proteomes" id="UP000322983"/>
    </source>
</evidence>
<feature type="binding site" description="in other chain" evidence="6">
    <location>
        <begin position="61"/>
        <end position="62"/>
    </location>
    <ligand>
        <name>NAD(+)</name>
        <dbReference type="ChEBI" id="CHEBI:57540"/>
        <note>ligand shared between two adjacent protomers</note>
    </ligand>
</feature>
<comment type="pathway">
    <text evidence="6">Cofactor biosynthesis; thiamine diphosphate biosynthesis.</text>
</comment>
<dbReference type="PRINTS" id="PR00368">
    <property type="entry name" value="FADPNR"/>
</dbReference>
<comment type="subunit">
    <text evidence="6">Homooctamer; tetramer of dimers.</text>
</comment>
<sequence length="262" mass="28215">MEQIRIKQVDEKKISQYIIKYTMEDWMSIVDSDVVIVGAGPSGMTAAYYLAKAGKKTVIFERRLSFGGGIGGGAMNFHKVVIETPANEIMEEVGVKMKEVEEGVFVVDTAEFMAKLGAAVVDAGAKIIHGVTVDDVIFREDPLRVAGVAVEWTSTQMSGLHVDPLFISAKAVLDATGHDSEIISVAARKLPELNIQIPGEKSAYSEIAEELVVMNSGKVAEGLYSSGMATAEVRGLPRMGPIFGAMLLSGRKVAEDIIHDIR</sequence>
<evidence type="ECO:0000256" key="6">
    <source>
        <dbReference type="HAMAP-Rule" id="MF_00304"/>
    </source>
</evidence>
<evidence type="ECO:0000256" key="2">
    <source>
        <dbReference type="ARBA" id="ARBA00022723"/>
    </source>
</evidence>
<dbReference type="GO" id="GO:0005506">
    <property type="term" value="F:iron ion binding"/>
    <property type="evidence" value="ECO:0007669"/>
    <property type="project" value="UniProtKB-UniRule"/>
</dbReference>
<dbReference type="GO" id="GO:0016763">
    <property type="term" value="F:pentosyltransferase activity"/>
    <property type="evidence" value="ECO:0007669"/>
    <property type="project" value="UniProtKB-UniRule"/>
</dbReference>
<name>A0A510DVH0_9CREN</name>
<dbReference type="InterPro" id="IPR022828">
    <property type="entry name" value="Thi4_prok"/>
</dbReference>
<evidence type="ECO:0000313" key="8">
    <source>
        <dbReference type="EMBL" id="BBG26979.1"/>
    </source>
</evidence>
<dbReference type="GO" id="GO:0052837">
    <property type="term" value="P:thiazole biosynthetic process"/>
    <property type="evidence" value="ECO:0007669"/>
    <property type="project" value="UniProtKB-UniRule"/>
</dbReference>
<dbReference type="GO" id="GO:0009229">
    <property type="term" value="P:thiamine diphosphate biosynthetic process"/>
    <property type="evidence" value="ECO:0007669"/>
    <property type="project" value="UniProtKB-UniRule"/>
</dbReference>
<dbReference type="AlphaFoldDB" id="A0A510DVH0"/>
<organism evidence="7 9">
    <name type="scientific">Sulfuracidifex tepidarius</name>
    <dbReference type="NCBI Taxonomy" id="1294262"/>
    <lineage>
        <taxon>Archaea</taxon>
        <taxon>Thermoproteota</taxon>
        <taxon>Thermoprotei</taxon>
        <taxon>Sulfolobales</taxon>
        <taxon>Sulfolobaceae</taxon>
        <taxon>Sulfuracidifex</taxon>
    </lineage>
</organism>
<dbReference type="EMBL" id="AP018930">
    <property type="protein sequence ID" value="BBG26979.1"/>
    <property type="molecule type" value="Genomic_DNA"/>
</dbReference>
<dbReference type="Proteomes" id="UP000322983">
    <property type="component" value="Chromosome"/>
</dbReference>
<feature type="binding site" description="in other chain" evidence="6">
    <location>
        <position position="133"/>
    </location>
    <ligand>
        <name>NAD(+)</name>
        <dbReference type="ChEBI" id="CHEBI:57540"/>
        <note>ligand shared between two adjacent protomers</note>
    </ligand>
</feature>
<dbReference type="InterPro" id="IPR036188">
    <property type="entry name" value="FAD/NAD-bd_sf"/>
</dbReference>
<dbReference type="GO" id="GO:0009228">
    <property type="term" value="P:thiamine biosynthetic process"/>
    <property type="evidence" value="ECO:0007669"/>
    <property type="project" value="UniProtKB-KW"/>
</dbReference>